<keyword evidence="2" id="KW-1185">Reference proteome</keyword>
<name>A0A8K0HTQ7_9ROSA</name>
<dbReference type="EMBL" id="VOIH02000001">
    <property type="protein sequence ID" value="KAF3457950.1"/>
    <property type="molecule type" value="Genomic_DNA"/>
</dbReference>
<organism evidence="1 2">
    <name type="scientific">Rhamnella rubrinervis</name>
    <dbReference type="NCBI Taxonomy" id="2594499"/>
    <lineage>
        <taxon>Eukaryota</taxon>
        <taxon>Viridiplantae</taxon>
        <taxon>Streptophyta</taxon>
        <taxon>Embryophyta</taxon>
        <taxon>Tracheophyta</taxon>
        <taxon>Spermatophyta</taxon>
        <taxon>Magnoliopsida</taxon>
        <taxon>eudicotyledons</taxon>
        <taxon>Gunneridae</taxon>
        <taxon>Pentapetalae</taxon>
        <taxon>rosids</taxon>
        <taxon>fabids</taxon>
        <taxon>Rosales</taxon>
        <taxon>Rhamnaceae</taxon>
        <taxon>rhamnoid group</taxon>
        <taxon>Rhamneae</taxon>
        <taxon>Rhamnella</taxon>
    </lineage>
</organism>
<proteinExistence type="predicted"/>
<sequence>MAPLKRLRKAKRQHGWLLAKKRPVRLRNLMHSGFHEELFRVGDIAHLRHIQLQSGTQSYLIKAEGIDQFEASIFGDFTG</sequence>
<dbReference type="Proteomes" id="UP000796880">
    <property type="component" value="Unassembled WGS sequence"/>
</dbReference>
<evidence type="ECO:0000313" key="1">
    <source>
        <dbReference type="EMBL" id="KAF3457950.1"/>
    </source>
</evidence>
<evidence type="ECO:0000313" key="2">
    <source>
        <dbReference type="Proteomes" id="UP000796880"/>
    </source>
</evidence>
<reference evidence="1" key="1">
    <citation type="submission" date="2020-03" db="EMBL/GenBank/DDBJ databases">
        <title>A high-quality chromosome-level genome assembly of a woody plant with both climbing and erect habits, Rhamnella rubrinervis.</title>
        <authorList>
            <person name="Lu Z."/>
            <person name="Yang Y."/>
            <person name="Zhu X."/>
            <person name="Sun Y."/>
        </authorList>
    </citation>
    <scope>NUCLEOTIDE SEQUENCE</scope>
    <source>
        <strain evidence="1">BYM</strain>
        <tissue evidence="1">Leaf</tissue>
    </source>
</reference>
<accession>A0A8K0HTQ7</accession>
<comment type="caution">
    <text evidence="1">The sequence shown here is derived from an EMBL/GenBank/DDBJ whole genome shotgun (WGS) entry which is preliminary data.</text>
</comment>
<protein>
    <submittedName>
        <fullName evidence="1">Uncharacterized protein</fullName>
    </submittedName>
</protein>
<dbReference type="AlphaFoldDB" id="A0A8K0HTQ7"/>
<gene>
    <name evidence="1" type="ORF">FNV43_RR02612</name>
</gene>